<reference evidence="3 4" key="1">
    <citation type="submission" date="2015-02" db="EMBL/GenBank/DDBJ databases">
        <title>Draft Genome Sequences of Two Closely-Related Aflatoxigenic Aspergillus Species Obtained from the Cote d'Ivoire.</title>
        <authorList>
            <person name="Moore G.G."/>
            <person name="Beltz S.B."/>
            <person name="Mack B.M."/>
        </authorList>
    </citation>
    <scope>NUCLEOTIDE SEQUENCE [LARGE SCALE GENOMIC DNA]</scope>
    <source>
        <strain evidence="3 4">SRRC1432</strain>
    </source>
</reference>
<dbReference type="OrthoDB" id="4770059at2759"/>
<proteinExistence type="predicted"/>
<dbReference type="AlphaFoldDB" id="A0A0F8VGG2"/>
<sequence>MASTAVSTTTAATTTTTATASTTTFALSTVFTAPLSCSSSWTYEASTYNNITSGILMQNVLLGYRDTRCFPTGFNQAGRIAANVVFSPGACPHGYVTQSPILVVSSTTTATCCPEDLPNYESNGYQGCLGTYTGATSVAARAGGFGSADYTTSTSISGTYQMWGQPITVEFEASDMSLYKTATMTSTSSTSSPSSTPPTSSPSSTSSKLSSGSKAGIAVGATVGGLVVLGLLIFWLLMMRRKHKQPGRAISRKGLQSQEAELEAKEAHLELDAMVYELPDSQIGI</sequence>
<dbReference type="VEuPathDB" id="FungiDB:P175DRAFT_0492829"/>
<evidence type="ECO:0000256" key="1">
    <source>
        <dbReference type="SAM" id="MobiDB-lite"/>
    </source>
</evidence>
<protein>
    <recommendedName>
        <fullName evidence="5">WSC domain-containing protein</fullName>
    </recommendedName>
</protein>
<keyword evidence="2" id="KW-0472">Membrane</keyword>
<evidence type="ECO:0000256" key="2">
    <source>
        <dbReference type="SAM" id="Phobius"/>
    </source>
</evidence>
<feature type="transmembrane region" description="Helical" evidence="2">
    <location>
        <begin position="215"/>
        <end position="238"/>
    </location>
</feature>
<keyword evidence="2" id="KW-1133">Transmembrane helix</keyword>
<feature type="region of interest" description="Disordered" evidence="1">
    <location>
        <begin position="185"/>
        <end position="211"/>
    </location>
</feature>
<organism evidence="3 4">
    <name type="scientific">Aspergillus ochraceoroseus</name>
    <dbReference type="NCBI Taxonomy" id="138278"/>
    <lineage>
        <taxon>Eukaryota</taxon>
        <taxon>Fungi</taxon>
        <taxon>Dikarya</taxon>
        <taxon>Ascomycota</taxon>
        <taxon>Pezizomycotina</taxon>
        <taxon>Eurotiomycetes</taxon>
        <taxon>Eurotiomycetidae</taxon>
        <taxon>Eurotiales</taxon>
        <taxon>Aspergillaceae</taxon>
        <taxon>Aspergillus</taxon>
        <taxon>Aspergillus subgen. Nidulantes</taxon>
    </lineage>
</organism>
<dbReference type="Proteomes" id="UP000034947">
    <property type="component" value="Unassembled WGS sequence"/>
</dbReference>
<evidence type="ECO:0008006" key="5">
    <source>
        <dbReference type="Google" id="ProtNLM"/>
    </source>
</evidence>
<dbReference type="EMBL" id="JYKN01000972">
    <property type="protein sequence ID" value="KKK22186.1"/>
    <property type="molecule type" value="Genomic_DNA"/>
</dbReference>
<accession>A0A0F8VGG2</accession>
<evidence type="ECO:0000313" key="3">
    <source>
        <dbReference type="EMBL" id="KKK22186.1"/>
    </source>
</evidence>
<gene>
    <name evidence="3" type="ORF">AOCH_001492</name>
</gene>
<keyword evidence="2" id="KW-0812">Transmembrane</keyword>
<keyword evidence="4" id="KW-1185">Reference proteome</keyword>
<name>A0A0F8VGG2_9EURO</name>
<evidence type="ECO:0000313" key="4">
    <source>
        <dbReference type="Proteomes" id="UP000034947"/>
    </source>
</evidence>
<feature type="compositionally biased region" description="Low complexity" evidence="1">
    <location>
        <begin position="185"/>
        <end position="194"/>
    </location>
</feature>
<comment type="caution">
    <text evidence="3">The sequence shown here is derived from an EMBL/GenBank/DDBJ whole genome shotgun (WGS) entry which is preliminary data.</text>
</comment>